<accession>A0AAV4LPA7</accession>
<sequence>MPEQLVDGLTQQALALVSLSRTARVSALVELKVERWVAPPVAARLESELLALMKQRRRLQQLRLVLLAGAGVEGVGRCVPRGAPRSEVLREVHHAETGESIAYPAV</sequence>
<organism evidence="1 2">
    <name type="scientific">Babesia caballi</name>
    <dbReference type="NCBI Taxonomy" id="5871"/>
    <lineage>
        <taxon>Eukaryota</taxon>
        <taxon>Sar</taxon>
        <taxon>Alveolata</taxon>
        <taxon>Apicomplexa</taxon>
        <taxon>Aconoidasida</taxon>
        <taxon>Piroplasmida</taxon>
        <taxon>Babesiidae</taxon>
        <taxon>Babesia</taxon>
    </lineage>
</organism>
<name>A0AAV4LPA7_BABCB</name>
<comment type="caution">
    <text evidence="1">The sequence shown here is derived from an EMBL/GenBank/DDBJ whole genome shotgun (WGS) entry which is preliminary data.</text>
</comment>
<dbReference type="EMBL" id="BPLF01000001">
    <property type="protein sequence ID" value="GIX60941.1"/>
    <property type="molecule type" value="Genomic_DNA"/>
</dbReference>
<dbReference type="GeneID" id="94192424"/>
<protein>
    <submittedName>
        <fullName evidence="1">Adenosylcobinamide amidohydrolase</fullName>
    </submittedName>
</protein>
<dbReference type="AlphaFoldDB" id="A0AAV4LPA7"/>
<evidence type="ECO:0000313" key="1">
    <source>
        <dbReference type="EMBL" id="GIX60941.1"/>
    </source>
</evidence>
<dbReference type="RefSeq" id="XP_067713012.1">
    <property type="nucleotide sequence ID" value="XM_067856911.1"/>
</dbReference>
<proteinExistence type="predicted"/>
<gene>
    <name evidence="1" type="ORF">BcabD6B2_03760</name>
</gene>
<dbReference type="Proteomes" id="UP001497744">
    <property type="component" value="Unassembled WGS sequence"/>
</dbReference>
<reference evidence="1 2" key="1">
    <citation type="submission" date="2021-06" db="EMBL/GenBank/DDBJ databases">
        <title>Genome sequence of Babesia caballi.</title>
        <authorList>
            <person name="Yamagishi J."/>
            <person name="Kidaka T."/>
            <person name="Ochi A."/>
        </authorList>
    </citation>
    <scope>NUCLEOTIDE SEQUENCE [LARGE SCALE GENOMIC DNA]</scope>
    <source>
        <strain evidence="1">USDA-D6B2</strain>
    </source>
</reference>
<keyword evidence="2" id="KW-1185">Reference proteome</keyword>
<evidence type="ECO:0000313" key="2">
    <source>
        <dbReference type="Proteomes" id="UP001497744"/>
    </source>
</evidence>